<sequence length="904" mass="97241">MNIRRFNRVFHKSAAAILPLFLAFAFSSSSWATPINSAAAAASALTASAVSSSSISAASSASAKTQESNKNNNHQGDGSSAATVSYEAEASGNTLTGNAGPVSCDSCSGGTKVGNLYGGSTLQFNGVTVSQTGVYDLTISYISGDSRAASLSVNGGEKENISFPKTADWNTVGQYTYQIYLQQGSNTLLFDDDNGYSPDFDKIDLVFDAEGSQGPSGDGSIGALGKVVSVSKYGAITLTEYKKGFKIGNSSYEVVYNTHTGLSQYNWGGQTVATGLYSEVDTGRKMASKDYNSHTFSKNEIVPFQDSVGKGVRVTVHNKKQGAPSLDQVYSIYENGPYLLTKTVAKQSTPLATNYIAPIVMEARGGVDIGSYDDNRVLVTPFDNDAWSRYQSKTINTSLNNNNYISSEMTAVFDNTSRNGLVLGSVSHDTWKTGIYWSGSDNKLNELQVYGGFTSSSSTRDSVAHGKVTGTSVTSPEIFVGFYRDYRTGLEAYGAANAAVAPPLAFGPDIPSGVPVGWNSWGAYSSNVSYDAVADTSEYIKNQLQNQSFENDGNVYINLDSYWDNMNDEQLADLVTLIHGNGQKAGIYYSPFVYWGDNLDQTVEGTNGAYKYGDIVLRDSEGQVLPKLDGAYAVDPTHPAVKQRLDYYMDRFKKAGFEYIKVDFLTHGSLEGKHYDPAVQTGIQAYNEGMAYLDQTAGGTMFISASIAPIFPSQYAHSRRISCDVDGSISSTEYQLNNLTYGWWQNGTIYSYTDPDYMALSKGGSLEGARSRVNAAAISGTVYLDSDDVHDATAREYMEALLTNPAVNEVALKGKAFRPVEGNTGTNAADTFVLEDGGVFYLATFNYSGTDVNRTIDLERSGLQGSASYKLTDLWTGESSTVNGTFDVNLPGASSKLFKIEPLN</sequence>
<evidence type="ECO:0000256" key="5">
    <source>
        <dbReference type="SAM" id="MobiDB-lite"/>
    </source>
</evidence>
<evidence type="ECO:0000313" key="8">
    <source>
        <dbReference type="EMBL" id="GGA30193.1"/>
    </source>
</evidence>
<evidence type="ECO:0000259" key="7">
    <source>
        <dbReference type="PROSITE" id="PS51175"/>
    </source>
</evidence>
<feature type="compositionally biased region" description="Polar residues" evidence="5">
    <location>
        <begin position="64"/>
        <end position="83"/>
    </location>
</feature>
<dbReference type="RefSeq" id="WP_157739355.1">
    <property type="nucleotide sequence ID" value="NZ_BMHF01000003.1"/>
</dbReference>
<dbReference type="SUPFAM" id="SSF51445">
    <property type="entry name" value="(Trans)glycosidases"/>
    <property type="match status" value="1"/>
</dbReference>
<protein>
    <recommendedName>
        <fullName evidence="7">CBM6 domain-containing protein</fullName>
    </recommendedName>
</protein>
<organism evidence="8 9">
    <name type="scientific">Paenibacillus physcomitrellae</name>
    <dbReference type="NCBI Taxonomy" id="1619311"/>
    <lineage>
        <taxon>Bacteria</taxon>
        <taxon>Bacillati</taxon>
        <taxon>Bacillota</taxon>
        <taxon>Bacilli</taxon>
        <taxon>Bacillales</taxon>
        <taxon>Paenibacillaceae</taxon>
        <taxon>Paenibacillus</taxon>
    </lineage>
</organism>
<feature type="region of interest" description="Disordered" evidence="5">
    <location>
        <begin position="63"/>
        <end position="83"/>
    </location>
</feature>
<feature type="chain" id="PRO_5047281178" description="CBM6 domain-containing protein" evidence="6">
    <location>
        <begin position="33"/>
        <end position="904"/>
    </location>
</feature>
<proteinExistence type="inferred from homology"/>
<comment type="caution">
    <text evidence="8">The sequence shown here is derived from an EMBL/GenBank/DDBJ whole genome shotgun (WGS) entry which is preliminary data.</text>
</comment>
<name>A0ABQ1FVS6_9BACL</name>
<dbReference type="EMBL" id="BMHF01000003">
    <property type="protein sequence ID" value="GGA30193.1"/>
    <property type="molecule type" value="Genomic_DNA"/>
</dbReference>
<evidence type="ECO:0000313" key="9">
    <source>
        <dbReference type="Proteomes" id="UP000609323"/>
    </source>
</evidence>
<evidence type="ECO:0000256" key="3">
    <source>
        <dbReference type="ARBA" id="ARBA00022801"/>
    </source>
</evidence>
<dbReference type="Gene3D" id="3.20.20.70">
    <property type="entry name" value="Aldolase class I"/>
    <property type="match status" value="1"/>
</dbReference>
<dbReference type="InterPro" id="IPR041233">
    <property type="entry name" value="Melibiase_C"/>
</dbReference>
<dbReference type="SUPFAM" id="SSF51011">
    <property type="entry name" value="Glycosyl hydrolase domain"/>
    <property type="match status" value="1"/>
</dbReference>
<evidence type="ECO:0000256" key="1">
    <source>
        <dbReference type="ARBA" id="ARBA00009743"/>
    </source>
</evidence>
<evidence type="ECO:0000256" key="4">
    <source>
        <dbReference type="ARBA" id="ARBA00023295"/>
    </source>
</evidence>
<dbReference type="CDD" id="cd04081">
    <property type="entry name" value="CBM35_galactosidase-like"/>
    <property type="match status" value="1"/>
</dbReference>
<dbReference type="InterPro" id="IPR005084">
    <property type="entry name" value="CBM6"/>
</dbReference>
<dbReference type="Gene3D" id="2.60.120.260">
    <property type="entry name" value="Galactose-binding domain-like"/>
    <property type="match status" value="1"/>
</dbReference>
<gene>
    <name evidence="8" type="ORF">GCM10010917_14140</name>
</gene>
<dbReference type="InterPro" id="IPR008979">
    <property type="entry name" value="Galactose-bd-like_sf"/>
</dbReference>
<dbReference type="SUPFAM" id="SSF49785">
    <property type="entry name" value="Galactose-binding domain-like"/>
    <property type="match status" value="1"/>
</dbReference>
<keyword evidence="4" id="KW-0326">Glycosidase</keyword>
<dbReference type="InterPro" id="IPR013780">
    <property type="entry name" value="Glyco_hydro_b"/>
</dbReference>
<dbReference type="Pfam" id="PF22704">
    <property type="entry name" value="CBM13-like"/>
    <property type="match status" value="1"/>
</dbReference>
<dbReference type="PANTHER" id="PTHR11452:SF75">
    <property type="entry name" value="ALPHA-GALACTOSIDASE MEL1"/>
    <property type="match status" value="1"/>
</dbReference>
<dbReference type="Pfam" id="PF17801">
    <property type="entry name" value="Melibiase_C"/>
    <property type="match status" value="1"/>
</dbReference>
<dbReference type="Gene3D" id="2.60.40.1180">
    <property type="entry name" value="Golgi alpha-mannosidase II"/>
    <property type="match status" value="1"/>
</dbReference>
<keyword evidence="9" id="KW-1185">Reference proteome</keyword>
<keyword evidence="2 6" id="KW-0732">Signal</keyword>
<dbReference type="Proteomes" id="UP000609323">
    <property type="component" value="Unassembled WGS sequence"/>
</dbReference>
<reference evidence="9" key="1">
    <citation type="journal article" date="2019" name="Int. J. Syst. Evol. Microbiol.">
        <title>The Global Catalogue of Microorganisms (GCM) 10K type strain sequencing project: providing services to taxonomists for standard genome sequencing and annotation.</title>
        <authorList>
            <consortium name="The Broad Institute Genomics Platform"/>
            <consortium name="The Broad Institute Genome Sequencing Center for Infectious Disease"/>
            <person name="Wu L."/>
            <person name="Ma J."/>
        </authorList>
    </citation>
    <scope>NUCLEOTIDE SEQUENCE [LARGE SCALE GENOMIC DNA]</scope>
    <source>
        <strain evidence="9">CGMCC 1.15044</strain>
    </source>
</reference>
<evidence type="ECO:0000256" key="6">
    <source>
        <dbReference type="SAM" id="SignalP"/>
    </source>
</evidence>
<feature type="signal peptide" evidence="6">
    <location>
        <begin position="1"/>
        <end position="32"/>
    </location>
</feature>
<dbReference type="InterPro" id="IPR055240">
    <property type="entry name" value="CBM13-like"/>
</dbReference>
<feature type="domain" description="CBM6" evidence="7">
    <location>
        <begin position="84"/>
        <end position="206"/>
    </location>
</feature>
<keyword evidence="3" id="KW-0378">Hydrolase</keyword>
<dbReference type="InterPro" id="IPR002241">
    <property type="entry name" value="Glyco_hydro_27"/>
</dbReference>
<comment type="similarity">
    <text evidence="1">Belongs to the glycosyl hydrolase 27 family.</text>
</comment>
<dbReference type="PANTHER" id="PTHR11452">
    <property type="entry name" value="ALPHA-GALACTOSIDASE/ALPHA-N-ACETYLGALACTOSAMINIDASE"/>
    <property type="match status" value="1"/>
</dbReference>
<dbReference type="InterPro" id="IPR017853">
    <property type="entry name" value="GH"/>
</dbReference>
<dbReference type="InterPro" id="IPR013785">
    <property type="entry name" value="Aldolase_TIM"/>
</dbReference>
<dbReference type="PROSITE" id="PS51175">
    <property type="entry name" value="CBM6"/>
    <property type="match status" value="1"/>
</dbReference>
<evidence type="ECO:0000256" key="2">
    <source>
        <dbReference type="ARBA" id="ARBA00022729"/>
    </source>
</evidence>
<accession>A0ABQ1FVS6</accession>